<dbReference type="STRING" id="29833.A0A1E5S0X6"/>
<dbReference type="InterPro" id="IPR040447">
    <property type="entry name" value="RRM_Rrp7"/>
</dbReference>
<dbReference type="PANTHER" id="PTHR13191">
    <property type="entry name" value="RIBOSOMAL RNA PROCESSING PROTEIN 7-RELATED"/>
    <property type="match status" value="1"/>
</dbReference>
<accession>A0A1E5S0X6</accession>
<gene>
    <name evidence="4" type="ORF">AWRI3580_g528</name>
</gene>
<comment type="similarity">
    <text evidence="1">Belongs to the RRP7 family.</text>
</comment>
<dbReference type="Pfam" id="PF17799">
    <property type="entry name" value="RRM_Rrp7"/>
    <property type="match status" value="1"/>
</dbReference>
<dbReference type="GO" id="GO:0000028">
    <property type="term" value="P:ribosomal small subunit assembly"/>
    <property type="evidence" value="ECO:0007669"/>
    <property type="project" value="TreeGrafter"/>
</dbReference>
<dbReference type="OrthoDB" id="5390at2759"/>
<dbReference type="GO" id="GO:0034456">
    <property type="term" value="C:UTP-C complex"/>
    <property type="evidence" value="ECO:0007669"/>
    <property type="project" value="TreeGrafter"/>
</dbReference>
<dbReference type="Pfam" id="PF12923">
    <property type="entry name" value="RRP7"/>
    <property type="match status" value="1"/>
</dbReference>
<dbReference type="AlphaFoldDB" id="A0A1E5S0X6"/>
<evidence type="ECO:0000313" key="4">
    <source>
        <dbReference type="EMBL" id="OEJ92736.1"/>
    </source>
</evidence>
<comment type="caution">
    <text evidence="4">The sequence shown here is derived from an EMBL/GenBank/DDBJ whole genome shotgun (WGS) entry which is preliminary data.</text>
</comment>
<dbReference type="InterPro" id="IPR024326">
    <property type="entry name" value="RRP7_C"/>
</dbReference>
<sequence>MSDNKPKFVTVMKNGFIPVPFKLQKQDKLQNVGKKITHYIYLKKHQTNNNKEENTLFIYNLPLLTNFETLTLNLNNIIKEFKGQVIFDNDNSSFKTDEFKIESIDLNGLSSDYMLDDENNTVNPKQAIGGSEYKGENKPYNTTFLKLLDQSSTKSFFNCVNKYMKSLTKDFDKNVIEWTLHKETSKMPTLQDFQNFYNPLPVQYLKDLVLDTMTYFQDRENFAKMELTNQGNLVDEDGFTLVVGKNTKTRQGMLRNASRLNTEKVNPLKRYNKTVKLQRAGAQKKDKMKGELAFYRFQQREKKKAEIGELLSKFKQDQQKIIQWKESGKFNPYK</sequence>
<reference evidence="5" key="1">
    <citation type="journal article" date="2016" name="Genome Announc.">
        <title>Genome sequences of three species of Hanseniaspora isolated from spontaneous wine fermentations.</title>
        <authorList>
            <person name="Sternes P.R."/>
            <person name="Lee D."/>
            <person name="Kutyna D.R."/>
            <person name="Borneman A.R."/>
        </authorList>
    </citation>
    <scope>NUCLEOTIDE SEQUENCE [LARGE SCALE GENOMIC DNA]</scope>
    <source>
        <strain evidence="5">AWRI3580</strain>
    </source>
</reference>
<evidence type="ECO:0000259" key="2">
    <source>
        <dbReference type="Pfam" id="PF12923"/>
    </source>
</evidence>
<dbReference type="GO" id="GO:0006364">
    <property type="term" value="P:rRNA processing"/>
    <property type="evidence" value="ECO:0007669"/>
    <property type="project" value="TreeGrafter"/>
</dbReference>
<feature type="domain" description="Ribosomal RNA-processing protein 7 C-terminal" evidence="2">
    <location>
        <begin position="205"/>
        <end position="333"/>
    </location>
</feature>
<evidence type="ECO:0000256" key="1">
    <source>
        <dbReference type="ARBA" id="ARBA00006110"/>
    </source>
</evidence>
<dbReference type="Gene3D" id="6.10.250.2760">
    <property type="match status" value="1"/>
</dbReference>
<name>A0A1E5S0X6_HANUV</name>
<dbReference type="Proteomes" id="UP000095358">
    <property type="component" value="Unassembled WGS sequence"/>
</dbReference>
<evidence type="ECO:0000259" key="3">
    <source>
        <dbReference type="Pfam" id="PF17799"/>
    </source>
</evidence>
<protein>
    <submittedName>
        <fullName evidence="4">Ribosomal RNA-processing protein 7</fullName>
    </submittedName>
</protein>
<keyword evidence="5" id="KW-1185">Reference proteome</keyword>
<dbReference type="PANTHER" id="PTHR13191:SF0">
    <property type="entry name" value="RIBOSOMAL RNA-PROCESSING PROTEIN 7 HOMOLOG A-RELATED"/>
    <property type="match status" value="1"/>
</dbReference>
<dbReference type="EMBL" id="LPNN01000001">
    <property type="protein sequence ID" value="OEJ92736.1"/>
    <property type="molecule type" value="Genomic_DNA"/>
</dbReference>
<feature type="domain" description="Rrp7 RRM-like N-terminal" evidence="3">
    <location>
        <begin position="12"/>
        <end position="197"/>
    </location>
</feature>
<evidence type="ECO:0000313" key="5">
    <source>
        <dbReference type="Proteomes" id="UP000095358"/>
    </source>
</evidence>
<dbReference type="Gene3D" id="6.10.250.1770">
    <property type="match status" value="1"/>
</dbReference>
<dbReference type="InterPro" id="IPR040446">
    <property type="entry name" value="RRP7"/>
</dbReference>
<dbReference type="VEuPathDB" id="FungiDB:AWRI3580_g528"/>
<dbReference type="GO" id="GO:0032545">
    <property type="term" value="C:CURI complex"/>
    <property type="evidence" value="ECO:0007669"/>
    <property type="project" value="TreeGrafter"/>
</dbReference>
<proteinExistence type="inferred from homology"/>
<organism evidence="4 5">
    <name type="scientific">Hanseniaspora uvarum</name>
    <name type="common">Yeast</name>
    <name type="synonym">Kloeckera apiculata</name>
    <dbReference type="NCBI Taxonomy" id="29833"/>
    <lineage>
        <taxon>Eukaryota</taxon>
        <taxon>Fungi</taxon>
        <taxon>Dikarya</taxon>
        <taxon>Ascomycota</taxon>
        <taxon>Saccharomycotina</taxon>
        <taxon>Saccharomycetes</taxon>
        <taxon>Saccharomycodales</taxon>
        <taxon>Saccharomycodaceae</taxon>
        <taxon>Hanseniaspora</taxon>
    </lineage>
</organism>